<organism evidence="2 3">
    <name type="scientific">Brachionus plicatilis</name>
    <name type="common">Marine rotifer</name>
    <name type="synonym">Brachionus muelleri</name>
    <dbReference type="NCBI Taxonomy" id="10195"/>
    <lineage>
        <taxon>Eukaryota</taxon>
        <taxon>Metazoa</taxon>
        <taxon>Spiralia</taxon>
        <taxon>Gnathifera</taxon>
        <taxon>Rotifera</taxon>
        <taxon>Eurotatoria</taxon>
        <taxon>Monogononta</taxon>
        <taxon>Pseudotrocha</taxon>
        <taxon>Ploima</taxon>
        <taxon>Brachionidae</taxon>
        <taxon>Brachionus</taxon>
    </lineage>
</organism>
<gene>
    <name evidence="2" type="ORF">BpHYR1_023912</name>
</gene>
<evidence type="ECO:0000256" key="1">
    <source>
        <dbReference type="SAM" id="Phobius"/>
    </source>
</evidence>
<dbReference type="EMBL" id="REGN01004166">
    <property type="protein sequence ID" value="RNA18842.1"/>
    <property type="molecule type" value="Genomic_DNA"/>
</dbReference>
<feature type="transmembrane region" description="Helical" evidence="1">
    <location>
        <begin position="33"/>
        <end position="56"/>
    </location>
</feature>
<protein>
    <submittedName>
        <fullName evidence="2">Uncharacterized protein</fullName>
    </submittedName>
</protein>
<dbReference type="AlphaFoldDB" id="A0A3M7R5G8"/>
<keyword evidence="3" id="KW-1185">Reference proteome</keyword>
<name>A0A3M7R5G8_BRAPC</name>
<keyword evidence="1" id="KW-0472">Membrane</keyword>
<evidence type="ECO:0000313" key="2">
    <source>
        <dbReference type="EMBL" id="RNA18842.1"/>
    </source>
</evidence>
<keyword evidence="1" id="KW-0812">Transmembrane</keyword>
<keyword evidence="1" id="KW-1133">Transmembrane helix</keyword>
<proteinExistence type="predicted"/>
<comment type="caution">
    <text evidence="2">The sequence shown here is derived from an EMBL/GenBank/DDBJ whole genome shotgun (WGS) entry which is preliminary data.</text>
</comment>
<reference evidence="2 3" key="1">
    <citation type="journal article" date="2018" name="Sci. Rep.">
        <title>Genomic signatures of local adaptation to the degree of environmental predictability in rotifers.</title>
        <authorList>
            <person name="Franch-Gras L."/>
            <person name="Hahn C."/>
            <person name="Garcia-Roger E.M."/>
            <person name="Carmona M.J."/>
            <person name="Serra M."/>
            <person name="Gomez A."/>
        </authorList>
    </citation>
    <scope>NUCLEOTIDE SEQUENCE [LARGE SCALE GENOMIC DNA]</scope>
    <source>
        <strain evidence="2">HYR1</strain>
    </source>
</reference>
<accession>A0A3M7R5G8</accession>
<dbReference type="Proteomes" id="UP000276133">
    <property type="component" value="Unassembled WGS sequence"/>
</dbReference>
<sequence>MTPSFCFISSRSRIGNNWMGSLLKKRRFIQMEIVQLGLIWFMITCAINDQLTLGIIDKIFD</sequence>
<evidence type="ECO:0000313" key="3">
    <source>
        <dbReference type="Proteomes" id="UP000276133"/>
    </source>
</evidence>